<comment type="caution">
    <text evidence="1">The sequence shown here is derived from an EMBL/GenBank/DDBJ whole genome shotgun (WGS) entry which is preliminary data.</text>
</comment>
<gene>
    <name evidence="1" type="ORF">M8A51_21515</name>
</gene>
<dbReference type="Proteomes" id="UP001165541">
    <property type="component" value="Unassembled WGS sequence"/>
</dbReference>
<evidence type="ECO:0000313" key="1">
    <source>
        <dbReference type="EMBL" id="MCM5682116.1"/>
    </source>
</evidence>
<organism evidence="1 2">
    <name type="scientific">Caldimonas mangrovi</name>
    <dbReference type="NCBI Taxonomy" id="2944811"/>
    <lineage>
        <taxon>Bacteria</taxon>
        <taxon>Pseudomonadati</taxon>
        <taxon>Pseudomonadota</taxon>
        <taxon>Betaproteobacteria</taxon>
        <taxon>Burkholderiales</taxon>
        <taxon>Sphaerotilaceae</taxon>
        <taxon>Caldimonas</taxon>
    </lineage>
</organism>
<sequence length="59" mass="6496">MKRFSHQILDLAIEIKCKLLDSFVGVLTEVADKRLLADSARLDVARRSLAPAGPSRFGV</sequence>
<keyword evidence="2" id="KW-1185">Reference proteome</keyword>
<reference evidence="1" key="1">
    <citation type="submission" date="2022-05" db="EMBL/GenBank/DDBJ databases">
        <title>Schlegelella sp. nov., isolated from mangrove soil.</title>
        <authorList>
            <person name="Liu Y."/>
            <person name="Ge X."/>
            <person name="Liu W."/>
        </authorList>
    </citation>
    <scope>NUCLEOTIDE SEQUENCE</scope>
    <source>
        <strain evidence="1">S2-27</strain>
    </source>
</reference>
<evidence type="ECO:0000313" key="2">
    <source>
        <dbReference type="Proteomes" id="UP001165541"/>
    </source>
</evidence>
<proteinExistence type="predicted"/>
<name>A0ABT0YTN2_9BURK</name>
<protein>
    <submittedName>
        <fullName evidence="1">Uncharacterized protein</fullName>
    </submittedName>
</protein>
<dbReference type="EMBL" id="JAMKFE010000016">
    <property type="protein sequence ID" value="MCM5682116.1"/>
    <property type="molecule type" value="Genomic_DNA"/>
</dbReference>
<accession>A0ABT0YTN2</accession>